<dbReference type="NCBIfam" id="TIGR03061">
    <property type="entry name" value="pip_yhgE_Nterm"/>
    <property type="match status" value="1"/>
</dbReference>
<feature type="domain" description="ABC-2 type transporter transmembrane" evidence="7">
    <location>
        <begin position="639"/>
        <end position="823"/>
    </location>
</feature>
<dbReference type="NCBIfam" id="TIGR03057">
    <property type="entry name" value="xxxLxxG_by_4"/>
    <property type="match status" value="3"/>
</dbReference>
<evidence type="ECO:0000313" key="8">
    <source>
        <dbReference type="EMBL" id="MDY5147028.1"/>
    </source>
</evidence>
<dbReference type="InterPro" id="IPR023908">
    <property type="entry name" value="xxxLxxG_rpt"/>
</dbReference>
<dbReference type="Pfam" id="PF12698">
    <property type="entry name" value="ABC2_membrane_3"/>
    <property type="match status" value="2"/>
</dbReference>
<dbReference type="InterPro" id="IPR017500">
    <property type="entry name" value="Phage_infect_YhgE_N"/>
</dbReference>
<evidence type="ECO:0000313" key="9">
    <source>
        <dbReference type="Proteomes" id="UP001284901"/>
    </source>
</evidence>
<comment type="caution">
    <text evidence="8">The sequence shown here is derived from an EMBL/GenBank/DDBJ whole genome shotgun (WGS) entry which is preliminary data.</text>
</comment>
<evidence type="ECO:0000256" key="2">
    <source>
        <dbReference type="ARBA" id="ARBA00022692"/>
    </source>
</evidence>
<name>A0ABU5GE13_9ACTO</name>
<dbReference type="PANTHER" id="PTHR43077">
    <property type="entry name" value="TRANSPORT PERMEASE YVFS-RELATED"/>
    <property type="match status" value="1"/>
</dbReference>
<dbReference type="EMBL" id="JAWNFY010000026">
    <property type="protein sequence ID" value="MDY5147028.1"/>
    <property type="molecule type" value="Genomic_DNA"/>
</dbReference>
<feature type="compositionally biased region" description="Low complexity" evidence="5">
    <location>
        <begin position="17"/>
        <end position="49"/>
    </location>
</feature>
<evidence type="ECO:0000256" key="4">
    <source>
        <dbReference type="ARBA" id="ARBA00023136"/>
    </source>
</evidence>
<dbReference type="RefSeq" id="WP_101595654.1">
    <property type="nucleotide sequence ID" value="NZ_CAUPFC010000015.1"/>
</dbReference>
<feature type="transmembrane region" description="Helical" evidence="6">
    <location>
        <begin position="811"/>
        <end position="830"/>
    </location>
</feature>
<feature type="transmembrane region" description="Helical" evidence="6">
    <location>
        <begin position="718"/>
        <end position="737"/>
    </location>
</feature>
<protein>
    <submittedName>
        <fullName evidence="8">YhgE/Pip domain-containing protein</fullName>
    </submittedName>
</protein>
<dbReference type="NCBIfam" id="TIGR03062">
    <property type="entry name" value="pip_yhgE_Cterm"/>
    <property type="match status" value="1"/>
</dbReference>
<keyword evidence="3 6" id="KW-1133">Transmembrane helix</keyword>
<feature type="region of interest" description="Disordered" evidence="5">
    <location>
        <begin position="1"/>
        <end position="50"/>
    </location>
</feature>
<evidence type="ECO:0000256" key="5">
    <source>
        <dbReference type="SAM" id="MobiDB-lite"/>
    </source>
</evidence>
<dbReference type="InterPro" id="IPR017501">
    <property type="entry name" value="Phage_infect_YhgE_C"/>
</dbReference>
<gene>
    <name evidence="8" type="ORF">R6P33_08370</name>
</gene>
<keyword evidence="2 6" id="KW-0812">Transmembrane</keyword>
<proteinExistence type="predicted"/>
<keyword evidence="4 6" id="KW-0472">Membrane</keyword>
<evidence type="ECO:0000256" key="1">
    <source>
        <dbReference type="ARBA" id="ARBA00004141"/>
    </source>
</evidence>
<feature type="region of interest" description="Disordered" evidence="5">
    <location>
        <begin position="838"/>
        <end position="863"/>
    </location>
</feature>
<feature type="transmembrane region" description="Helical" evidence="6">
    <location>
        <begin position="688"/>
        <end position="712"/>
    </location>
</feature>
<dbReference type="InterPro" id="IPR013525">
    <property type="entry name" value="ABC2_TM"/>
</dbReference>
<feature type="compositionally biased region" description="Gly residues" evidence="5">
    <location>
        <begin position="448"/>
        <end position="467"/>
    </location>
</feature>
<dbReference type="PANTHER" id="PTHR43077:SF10">
    <property type="entry name" value="TRANSPORT PERMEASE PROTEIN"/>
    <property type="match status" value="1"/>
</dbReference>
<feature type="compositionally biased region" description="Polar residues" evidence="5">
    <location>
        <begin position="435"/>
        <end position="445"/>
    </location>
</feature>
<feature type="transmembrane region" description="Helical" evidence="6">
    <location>
        <begin position="749"/>
        <end position="768"/>
    </location>
</feature>
<evidence type="ECO:0000256" key="3">
    <source>
        <dbReference type="ARBA" id="ARBA00022989"/>
    </source>
</evidence>
<keyword evidence="9" id="KW-1185">Reference proteome</keyword>
<sequence length="863" mass="84952">MSESRNTAPQPDTTPRTTAETGQAAPAAHTAPRTAETGPAAPSAQPAPARSWRERIRPAIIMFGLAIIPMIYALILTGAYDDPLGNLNEIPAAIVNEDRGTQLDGSEVNLGASITTKLLETEERQNFQWREYSAAEAQQKLANGDIYAVLSIPASFSSDATSVARGPGAATRARLSFVTDDALNYIVGNVGRVIASTATAAVSEKVSAEYLDGIYLSFGTLSEQLSAAAGGAGELGAGLRDAAGGATRLAEGAGQLAEGTGSLATGTETLASGAGRMNDGAAQLAAGAGDAAGGASTLSEGVSQVAGGANAASLAAGQLRDGAERSAAGLDTLAAASQDVAAGSQKVAEGNAALAEGANRALAGAQQLGTGAEKLSGGLGSLNDGLSTLIAMYDVLPPEVVKAKLAEAQAGTAQLLEGSTQLQGGIAALVGEETGTASGSGANSDNGTGSGPGAGAATGASGEPGAGAENGGLSALASGAQAASAGAAQLKDGAAQVAAGAQRAAAGGQQALAATTEFGSQLDILASGSSRAATGATQLAEGTALLATGSGELAARAPELAAGARAAHTGATQVSSGATALATNQETLRDGLHTLRAGAATLEVKLSEGAEKIPVYTPGESETMQRVGATPVELSTTRAHPVGDFGAAVACYFIALAMWVGAIGLYLMKPPLSRRLAAARVSGLRLGLGSVASGALMGIVQAGLLVGILHLFGNVDLINPGATLAICVTSSIVYIAINQALIALFGAPGRFIALLMIVIQLGAAGGIYPVETAPGFFQAVHPLLPVTHTVNALRAAIAGGPIDSATYAGALGIWFAASVLATVLAAIIKIRRDGHAGASRPREAKAGSGVVVPKNEEAPAAAR</sequence>
<dbReference type="Proteomes" id="UP001284901">
    <property type="component" value="Unassembled WGS sequence"/>
</dbReference>
<feature type="domain" description="ABC-2 type transporter transmembrane" evidence="7">
    <location>
        <begin position="66"/>
        <end position="196"/>
    </location>
</feature>
<feature type="transmembrane region" description="Helical" evidence="6">
    <location>
        <begin position="59"/>
        <end position="80"/>
    </location>
</feature>
<feature type="compositionally biased region" description="Polar residues" evidence="5">
    <location>
        <begin position="1"/>
        <end position="16"/>
    </location>
</feature>
<evidence type="ECO:0000259" key="7">
    <source>
        <dbReference type="Pfam" id="PF12698"/>
    </source>
</evidence>
<dbReference type="Gene3D" id="1.10.287.950">
    <property type="entry name" value="Methyl-accepting chemotaxis protein"/>
    <property type="match status" value="1"/>
</dbReference>
<accession>A0ABU5GE13</accession>
<reference evidence="8 9" key="1">
    <citation type="submission" date="2023-10" db="EMBL/GenBank/DDBJ databases">
        <title>Whole Genome based description of the genera Actinobaculum and Actinotignum reveals a complex phylogenetic relationship within the species included in the genus Actinotignum.</title>
        <authorList>
            <person name="Jensen C.S."/>
            <person name="Dargis R."/>
            <person name="Kemp M."/>
            <person name="Christensen J.J."/>
        </authorList>
    </citation>
    <scope>NUCLEOTIDE SEQUENCE [LARGE SCALE GENOMIC DNA]</scope>
    <source>
        <strain evidence="8 9">SLA_B089</strain>
    </source>
</reference>
<dbReference type="GeneID" id="92813444"/>
<comment type="subcellular location">
    <subcellularLocation>
        <location evidence="1">Membrane</location>
        <topology evidence="1">Multi-pass membrane protein</topology>
    </subcellularLocation>
</comment>
<dbReference type="InterPro" id="IPR051328">
    <property type="entry name" value="T7SS_ABC-Transporter"/>
</dbReference>
<dbReference type="Gene3D" id="3.40.1710.10">
    <property type="entry name" value="abc type-2 transporter like domain"/>
    <property type="match status" value="1"/>
</dbReference>
<evidence type="ECO:0000256" key="6">
    <source>
        <dbReference type="SAM" id="Phobius"/>
    </source>
</evidence>
<organism evidence="8 9">
    <name type="scientific">Actinotignum timonense</name>
    <dbReference type="NCBI Taxonomy" id="1870995"/>
    <lineage>
        <taxon>Bacteria</taxon>
        <taxon>Bacillati</taxon>
        <taxon>Actinomycetota</taxon>
        <taxon>Actinomycetes</taxon>
        <taxon>Actinomycetales</taxon>
        <taxon>Actinomycetaceae</taxon>
        <taxon>Actinotignum</taxon>
    </lineage>
</organism>
<feature type="region of interest" description="Disordered" evidence="5">
    <location>
        <begin position="435"/>
        <end position="467"/>
    </location>
</feature>
<feature type="transmembrane region" description="Helical" evidence="6">
    <location>
        <begin position="645"/>
        <end position="667"/>
    </location>
</feature>